<evidence type="ECO:0000256" key="3">
    <source>
        <dbReference type="ARBA" id="ARBA00022630"/>
    </source>
</evidence>
<dbReference type="PRINTS" id="PR00419">
    <property type="entry name" value="ADXRDTASE"/>
</dbReference>
<dbReference type="InterPro" id="IPR036188">
    <property type="entry name" value="FAD/NAD-bd_sf"/>
</dbReference>
<dbReference type="GO" id="GO:0016491">
    <property type="term" value="F:oxidoreductase activity"/>
    <property type="evidence" value="ECO:0007669"/>
    <property type="project" value="UniProtKB-KW"/>
</dbReference>
<evidence type="ECO:0000256" key="7">
    <source>
        <dbReference type="ARBA" id="ARBA00048933"/>
    </source>
</evidence>
<dbReference type="PIRSF" id="PIRSF000362">
    <property type="entry name" value="FNR"/>
    <property type="match status" value="1"/>
</dbReference>
<proteinExistence type="inferred from homology"/>
<dbReference type="EMBL" id="ML978714">
    <property type="protein sequence ID" value="KAF2089578.1"/>
    <property type="molecule type" value="Genomic_DNA"/>
</dbReference>
<dbReference type="EC" id="1.18.1.6" evidence="8"/>
<dbReference type="PANTHER" id="PTHR48467:SF1">
    <property type="entry name" value="GLUTAMATE SYNTHASE 1 [NADH], CHLOROPLASTIC-LIKE"/>
    <property type="match status" value="1"/>
</dbReference>
<comment type="subcellular location">
    <subcellularLocation>
        <location evidence="8">Mitochondrion</location>
    </subcellularLocation>
</comment>
<keyword evidence="3 8" id="KW-0285">Flavoprotein</keyword>
<dbReference type="GO" id="GO:0005739">
    <property type="term" value="C:mitochondrion"/>
    <property type="evidence" value="ECO:0007669"/>
    <property type="project" value="UniProtKB-SubCell"/>
</dbReference>
<keyword evidence="5 8" id="KW-0521">NADP</keyword>
<dbReference type="InterPro" id="IPR021163">
    <property type="entry name" value="Ferredox_Rdtase_adrenod"/>
</dbReference>
<reference evidence="11" key="1">
    <citation type="journal article" date="2020" name="Stud. Mycol.">
        <title>101 Dothideomycetes genomes: a test case for predicting lifestyles and emergence of pathogens.</title>
        <authorList>
            <person name="Haridas S."/>
            <person name="Albert R."/>
            <person name="Binder M."/>
            <person name="Bloem J."/>
            <person name="Labutti K."/>
            <person name="Salamov A."/>
            <person name="Andreopoulos B."/>
            <person name="Baker S."/>
            <person name="Barry K."/>
            <person name="Bills G."/>
            <person name="Bluhm B."/>
            <person name="Cannon C."/>
            <person name="Castanera R."/>
            <person name="Culley D."/>
            <person name="Daum C."/>
            <person name="Ezra D."/>
            <person name="Gonzalez J."/>
            <person name="Henrissat B."/>
            <person name="Kuo A."/>
            <person name="Liang C."/>
            <person name="Lipzen A."/>
            <person name="Lutzoni F."/>
            <person name="Magnuson J."/>
            <person name="Mondo S."/>
            <person name="Nolan M."/>
            <person name="Ohm R."/>
            <person name="Pangilinan J."/>
            <person name="Park H.-J."/>
            <person name="Ramirez L."/>
            <person name="Alfaro M."/>
            <person name="Sun H."/>
            <person name="Tritt A."/>
            <person name="Yoshinaga Y."/>
            <person name="Zwiers L.-H."/>
            <person name="Turgeon B."/>
            <person name="Goodwin S."/>
            <person name="Spatafora J."/>
            <person name="Crous P."/>
            <person name="Grigoriev I."/>
        </authorList>
    </citation>
    <scope>NUCLEOTIDE SEQUENCE</scope>
    <source>
        <strain evidence="11">CBS 121410</strain>
    </source>
</reference>
<protein>
    <recommendedName>
        <fullName evidence="8">NADPH:adrenodoxin oxidoreductase, mitochondrial</fullName>
        <ecNumber evidence="8">1.18.1.6</ecNumber>
    </recommendedName>
</protein>
<name>A0A6A5YCZ0_9PEZI</name>
<evidence type="ECO:0000256" key="8">
    <source>
        <dbReference type="PIRNR" id="PIRNR000362"/>
    </source>
</evidence>
<feature type="binding site" evidence="9">
    <location>
        <position position="13"/>
    </location>
    <ligand>
        <name>FAD</name>
        <dbReference type="ChEBI" id="CHEBI:57692"/>
    </ligand>
</feature>
<evidence type="ECO:0000256" key="1">
    <source>
        <dbReference type="ARBA" id="ARBA00001974"/>
    </source>
</evidence>
<comment type="cofactor">
    <cofactor evidence="1 8 9">
        <name>FAD</name>
        <dbReference type="ChEBI" id="CHEBI:57692"/>
    </cofactor>
</comment>
<organism evidence="11 12">
    <name type="scientific">Saccharata proteae CBS 121410</name>
    <dbReference type="NCBI Taxonomy" id="1314787"/>
    <lineage>
        <taxon>Eukaryota</taxon>
        <taxon>Fungi</taxon>
        <taxon>Dikarya</taxon>
        <taxon>Ascomycota</taxon>
        <taxon>Pezizomycotina</taxon>
        <taxon>Dothideomycetes</taxon>
        <taxon>Dothideomycetes incertae sedis</taxon>
        <taxon>Botryosphaeriales</taxon>
        <taxon>Saccharataceae</taxon>
        <taxon>Saccharata</taxon>
    </lineage>
</organism>
<dbReference type="AlphaFoldDB" id="A0A6A5YCZ0"/>
<feature type="binding site" evidence="9">
    <location>
        <position position="345"/>
    </location>
    <ligand>
        <name>FAD</name>
        <dbReference type="ChEBI" id="CHEBI:57692"/>
    </ligand>
</feature>
<comment type="similarity">
    <text evidence="2 8">Belongs to the ferredoxin--NADP reductase type 1 family.</text>
</comment>
<evidence type="ECO:0000256" key="4">
    <source>
        <dbReference type="ARBA" id="ARBA00022827"/>
    </source>
</evidence>
<keyword evidence="12" id="KW-1185">Reference proteome</keyword>
<gene>
    <name evidence="11" type="ORF">K490DRAFT_37385</name>
</gene>
<feature type="binding site" evidence="9">
    <location>
        <position position="57"/>
    </location>
    <ligand>
        <name>FAD</name>
        <dbReference type="ChEBI" id="CHEBI:57692"/>
    </ligand>
</feature>
<feature type="binding site" evidence="10">
    <location>
        <position position="352"/>
    </location>
    <ligand>
        <name>NADP(+)</name>
        <dbReference type="ChEBI" id="CHEBI:58349"/>
    </ligand>
</feature>
<accession>A0A6A5YCZ0</accession>
<evidence type="ECO:0000313" key="11">
    <source>
        <dbReference type="EMBL" id="KAF2089578.1"/>
    </source>
</evidence>
<dbReference type="OrthoDB" id="333024at2759"/>
<feature type="binding site" evidence="10">
    <location>
        <position position="174"/>
    </location>
    <ligand>
        <name>NADP(+)</name>
        <dbReference type="ChEBI" id="CHEBI:58349"/>
    </ligand>
</feature>
<evidence type="ECO:0000256" key="2">
    <source>
        <dbReference type="ARBA" id="ARBA00008312"/>
    </source>
</evidence>
<dbReference type="Proteomes" id="UP000799776">
    <property type="component" value="Unassembled WGS sequence"/>
</dbReference>
<evidence type="ECO:0000256" key="10">
    <source>
        <dbReference type="PIRSR" id="PIRSR000362-2"/>
    </source>
</evidence>
<comment type="catalytic activity">
    <reaction evidence="7 8">
        <text>2 reduced [adrenodoxin] + NADP(+) + H(+) = 2 oxidized [adrenodoxin] + NADPH</text>
        <dbReference type="Rhea" id="RHEA:42312"/>
        <dbReference type="Rhea" id="RHEA-COMP:9998"/>
        <dbReference type="Rhea" id="RHEA-COMP:9999"/>
        <dbReference type="ChEBI" id="CHEBI:15378"/>
        <dbReference type="ChEBI" id="CHEBI:33737"/>
        <dbReference type="ChEBI" id="CHEBI:33738"/>
        <dbReference type="ChEBI" id="CHEBI:57783"/>
        <dbReference type="ChEBI" id="CHEBI:58349"/>
        <dbReference type="EC" id="1.18.1.6"/>
    </reaction>
</comment>
<dbReference type="SUPFAM" id="SSF51971">
    <property type="entry name" value="Nucleotide-binding domain"/>
    <property type="match status" value="1"/>
</dbReference>
<dbReference type="InterPro" id="IPR055275">
    <property type="entry name" value="Ferredox_Rdtase"/>
</dbReference>
<feature type="binding site" evidence="9">
    <location>
        <position position="21"/>
    </location>
    <ligand>
        <name>FAD</name>
        <dbReference type="ChEBI" id="CHEBI:57692"/>
    </ligand>
</feature>
<keyword evidence="6 8" id="KW-0560">Oxidoreductase</keyword>
<feature type="binding site" evidence="9">
    <location>
        <begin position="352"/>
        <end position="354"/>
    </location>
    <ligand>
        <name>FAD</name>
        <dbReference type="ChEBI" id="CHEBI:57692"/>
    </ligand>
</feature>
<sequence length="442" mass="48192">MNRIQDAVVDMYEQLPVPYGLVRFGVAPDHPEVKNCQDKFEEVAASSRFNFVGNVNVGRDIPLNRLVPHYDAILFAYGATNDKTLGIPGEDLSGVYSARAFVGWYNGLPQYSDLDPQLDVGEEAVIIGQGNVALDVARILLSDVDALRKTDITEYALERLSKSRVKSAAFTIKEARELMALPNTYYEPIDQSLIPADPSKLPRQLKRMVQVLNKPSAISPSEASKSWAFKFLLSPTSFQPSSTSPDALSSVSFEKTAFRADGDPFKRGETVIGTGQTTSLPASLAFRSVGYKSSALPGFADVGIPFDELKGMIPNDIWGRVVDPETGPAGSLTAGHVPGMYCAGWVKRGPTGVIATTMEDAFTSADAIAMDWEQQVPFLNKNGDGTGMGWDGVKKELGSNIRPISWEEWKRIDAAEKEKGQAAGKEREKFARVEDMLKVLDG</sequence>
<evidence type="ECO:0000256" key="5">
    <source>
        <dbReference type="ARBA" id="ARBA00022857"/>
    </source>
</evidence>
<keyword evidence="4 8" id="KW-0274">FAD</keyword>
<dbReference type="Gene3D" id="3.50.50.60">
    <property type="entry name" value="FAD/NAD(P)-binding domain"/>
    <property type="match status" value="1"/>
</dbReference>
<keyword evidence="8" id="KW-0496">Mitochondrion</keyword>
<evidence type="ECO:0000256" key="6">
    <source>
        <dbReference type="ARBA" id="ARBA00023002"/>
    </source>
</evidence>
<dbReference type="PANTHER" id="PTHR48467">
    <property type="entry name" value="GLUTAMATE SYNTHASE 1 [NADH], CHLOROPLASTIC-LIKE"/>
    <property type="match status" value="1"/>
</dbReference>
<dbReference type="Gene3D" id="3.40.50.720">
    <property type="entry name" value="NAD(P)-binding Rossmann-like Domain"/>
    <property type="match status" value="1"/>
</dbReference>
<feature type="binding site" evidence="10">
    <location>
        <begin position="129"/>
        <end position="132"/>
    </location>
    <ligand>
        <name>NADP(+)</name>
        <dbReference type="ChEBI" id="CHEBI:58349"/>
    </ligand>
</feature>
<evidence type="ECO:0000313" key="12">
    <source>
        <dbReference type="Proteomes" id="UP000799776"/>
    </source>
</evidence>
<evidence type="ECO:0000256" key="9">
    <source>
        <dbReference type="PIRSR" id="PIRSR000362-1"/>
    </source>
</evidence>